<feature type="transmembrane region" description="Helical" evidence="1">
    <location>
        <begin position="408"/>
        <end position="425"/>
    </location>
</feature>
<evidence type="ECO:0000256" key="1">
    <source>
        <dbReference type="SAM" id="Phobius"/>
    </source>
</evidence>
<feature type="transmembrane region" description="Helical" evidence="1">
    <location>
        <begin position="48"/>
        <end position="69"/>
    </location>
</feature>
<organism evidence="2 3">
    <name type="scientific">Candidatus Marsarchaeota G2 archaeon OSP_D</name>
    <dbReference type="NCBI Taxonomy" id="1978157"/>
    <lineage>
        <taxon>Archaea</taxon>
        <taxon>Candidatus Marsarchaeota</taxon>
        <taxon>Candidatus Marsarchaeota group 2</taxon>
    </lineage>
</organism>
<feature type="transmembrane region" description="Helical" evidence="1">
    <location>
        <begin position="277"/>
        <end position="294"/>
    </location>
</feature>
<dbReference type="InterPro" id="IPR011701">
    <property type="entry name" value="MFS"/>
</dbReference>
<keyword evidence="1" id="KW-1133">Transmembrane helix</keyword>
<sequence length="432" mass="46958">MSPLWCLVLTVRVARRPLWFYSSFAGSVTTGPLSTFLAIYVLKQGYSVVYYSLIVSQASLATILAALVWGALMDRGYRRSLFLIVSYAGILLSVVAMYASRNIVLIGSAYVGLNFFSAASAPAANLLVMQSWKRQEWSSVYGYYLFLGSMGGVVGLVLSALWTVFLPLYTLLLPLIIFSVVATALAATSLRVEAIPVERRAILLDKSSFLHRVTLNPSFYLRVPRADDFKRISKMLRNAFTRPTPILYISLLVFNLGSGIFNTAFNPSLYVRHVTESLVFGVNIFSMLIQGFTMRRSGDLIPEGSERRAAQRGLVYRAAGYLATAASVNYLVSLPLAVTAALSFALAGGYAYSLVYVSLTMLVFRTLPPTRQGGLLGVVSALSGIGAFTGSLLSGALAEKIGYTPTDIVAAALMLSTMVILRVGFNEKNTHI</sequence>
<evidence type="ECO:0000313" key="2">
    <source>
        <dbReference type="EMBL" id="PSN90220.1"/>
    </source>
</evidence>
<dbReference type="InterPro" id="IPR036259">
    <property type="entry name" value="MFS_trans_sf"/>
</dbReference>
<dbReference type="Proteomes" id="UP000240322">
    <property type="component" value="Unassembled WGS sequence"/>
</dbReference>
<dbReference type="EMBL" id="NEXE01000069">
    <property type="protein sequence ID" value="PSN90220.1"/>
    <property type="molecule type" value="Genomic_DNA"/>
</dbReference>
<keyword evidence="1" id="KW-0812">Transmembrane</keyword>
<protein>
    <recommendedName>
        <fullName evidence="4">Major facilitator superfamily (MFS) profile domain-containing protein</fullName>
    </recommendedName>
</protein>
<feature type="transmembrane region" description="Helical" evidence="1">
    <location>
        <begin position="140"/>
        <end position="162"/>
    </location>
</feature>
<dbReference type="PANTHER" id="PTHR23518:SF2">
    <property type="entry name" value="MAJOR FACILITATOR SUPERFAMILY TRANSPORTER"/>
    <property type="match status" value="1"/>
</dbReference>
<feature type="transmembrane region" description="Helical" evidence="1">
    <location>
        <begin position="314"/>
        <end position="332"/>
    </location>
</feature>
<feature type="transmembrane region" description="Helical" evidence="1">
    <location>
        <begin position="105"/>
        <end position="128"/>
    </location>
</feature>
<feature type="transmembrane region" description="Helical" evidence="1">
    <location>
        <begin position="81"/>
        <end position="99"/>
    </location>
</feature>
<accession>A0A2R6AV23</accession>
<dbReference type="Pfam" id="PF07690">
    <property type="entry name" value="MFS_1"/>
    <property type="match status" value="1"/>
</dbReference>
<keyword evidence="1" id="KW-0472">Membrane</keyword>
<dbReference type="PANTHER" id="PTHR23518">
    <property type="entry name" value="C-METHYLTRANSFERASE"/>
    <property type="match status" value="1"/>
</dbReference>
<dbReference type="SUPFAM" id="SSF103473">
    <property type="entry name" value="MFS general substrate transporter"/>
    <property type="match status" value="1"/>
</dbReference>
<name>A0A2R6AV23_9ARCH</name>
<feature type="transmembrane region" description="Helical" evidence="1">
    <location>
        <begin position="245"/>
        <end position="265"/>
    </location>
</feature>
<feature type="transmembrane region" description="Helical" evidence="1">
    <location>
        <begin position="18"/>
        <end position="42"/>
    </location>
</feature>
<gene>
    <name evidence="2" type="ORF">B9Q03_07390</name>
</gene>
<dbReference type="AlphaFoldDB" id="A0A2R6AV23"/>
<feature type="transmembrane region" description="Helical" evidence="1">
    <location>
        <begin position="168"/>
        <end position="190"/>
    </location>
</feature>
<dbReference type="GO" id="GO:0022857">
    <property type="term" value="F:transmembrane transporter activity"/>
    <property type="evidence" value="ECO:0007669"/>
    <property type="project" value="InterPro"/>
</dbReference>
<evidence type="ECO:0000313" key="3">
    <source>
        <dbReference type="Proteomes" id="UP000240322"/>
    </source>
</evidence>
<evidence type="ECO:0008006" key="4">
    <source>
        <dbReference type="Google" id="ProtNLM"/>
    </source>
</evidence>
<proteinExistence type="predicted"/>
<dbReference type="Gene3D" id="1.20.1250.20">
    <property type="entry name" value="MFS general substrate transporter like domains"/>
    <property type="match status" value="1"/>
</dbReference>
<reference evidence="2 3" key="1">
    <citation type="submission" date="2017-04" db="EMBL/GenBank/DDBJ databases">
        <title>Novel microbial lineages endemic to geothermal iron-oxide mats fill important gaps in the evolutionary history of Archaea.</title>
        <authorList>
            <person name="Jay Z.J."/>
            <person name="Beam J.P."/>
            <person name="Dlakic M."/>
            <person name="Rusch D.B."/>
            <person name="Kozubal M.A."/>
            <person name="Inskeep W.P."/>
        </authorList>
    </citation>
    <scope>NUCLEOTIDE SEQUENCE [LARGE SCALE GENOMIC DNA]</scope>
    <source>
        <strain evidence="2">OSP_D</strain>
    </source>
</reference>
<feature type="transmembrane region" description="Helical" evidence="1">
    <location>
        <begin position="338"/>
        <end position="363"/>
    </location>
</feature>
<comment type="caution">
    <text evidence="2">The sequence shown here is derived from an EMBL/GenBank/DDBJ whole genome shotgun (WGS) entry which is preliminary data.</text>
</comment>
<feature type="transmembrane region" description="Helical" evidence="1">
    <location>
        <begin position="375"/>
        <end position="396"/>
    </location>
</feature>